<keyword evidence="6" id="KW-1185">Reference proteome</keyword>
<accession>A0ABQ7H3X1</accession>
<evidence type="ECO:0000259" key="3">
    <source>
        <dbReference type="Pfam" id="PF14749"/>
    </source>
</evidence>
<dbReference type="InterPro" id="IPR037069">
    <property type="entry name" value="AcylCoA_DH/ox_N_sf"/>
</dbReference>
<dbReference type="InterPro" id="IPR046373">
    <property type="entry name" value="Acyl-CoA_Oxase/DH_mid-dom_sf"/>
</dbReference>
<dbReference type="EMBL" id="MU069483">
    <property type="protein sequence ID" value="KAF5841552.1"/>
    <property type="molecule type" value="Genomic_DNA"/>
</dbReference>
<dbReference type="Pfam" id="PF22924">
    <property type="entry name" value="ACOX_C_alpha1"/>
    <property type="match status" value="1"/>
</dbReference>
<dbReference type="InterPro" id="IPR036250">
    <property type="entry name" value="AcylCo_DH-like_C"/>
</dbReference>
<dbReference type="SUPFAM" id="SSF47203">
    <property type="entry name" value="Acyl-CoA dehydrogenase C-terminal domain-like"/>
    <property type="match status" value="1"/>
</dbReference>
<evidence type="ECO:0000259" key="2">
    <source>
        <dbReference type="Pfam" id="PF02770"/>
    </source>
</evidence>
<evidence type="ECO:0000259" key="4">
    <source>
        <dbReference type="Pfam" id="PF22924"/>
    </source>
</evidence>
<sequence>MQRVDGRTRELVDKSTQQILKASISPKDDIVAERSRATFDALQMCYALNGGKDKIERRAQLVEALKQTSWGNKDGRHFMTREEEYVEALRASFGIWEKMKQEKLSLEDGITMRSLVDFPGGLELHIGMFIPSILSQGTPEQQQHWLPLCYDLSIIGTYAQTELGHGTFVRGLETTATYDKATQEFVLHSPTLTSTKWWPGGLGKTATHAVVMARLFIDGKDYGPHAFVVQVRSLQDHLPLPGIRVGDIGPKFGYGGVDNGYLAMDHLRIARESMLMRYSKVLPDGTYVPPPPSNSKAAYATMVYVRADIVKNAGSVLAKAVTIATRYAAVRRQTAPSPGQPETQVLDYQNTSHTLLSLVADAYAVHFMGETIMGMYKQFDKDRERGEFSGLPELHALSSGCKALCTWITADGIESCRRTCGGHGYSKLSGLPTLFQNYVQNVTWEGDNNVLCLQRRAMGSLSSPRPSSPIHPSKTCVLCSLPKSHLNGTPCACTAPIPHMHMFE</sequence>
<reference evidence="5" key="1">
    <citation type="submission" date="2017-08" db="EMBL/GenBank/DDBJ databases">
        <authorList>
            <person name="Polle J.E."/>
            <person name="Barry K."/>
            <person name="Cushman J."/>
            <person name="Schmutz J."/>
            <person name="Tran D."/>
            <person name="Hathwaick L.T."/>
            <person name="Yim W.C."/>
            <person name="Jenkins J."/>
            <person name="Mckie-Krisberg Z.M."/>
            <person name="Prochnik S."/>
            <person name="Lindquist E."/>
            <person name="Dockter R.B."/>
            <person name="Adam C."/>
            <person name="Molina H."/>
            <person name="Bunkerborg J."/>
            <person name="Jin E."/>
            <person name="Buchheim M."/>
            <person name="Magnuson J."/>
        </authorList>
    </citation>
    <scope>NUCLEOTIDE SEQUENCE</scope>
    <source>
        <strain evidence="5">CCAP 19/18</strain>
    </source>
</reference>
<dbReference type="Proteomes" id="UP000815325">
    <property type="component" value="Unassembled WGS sequence"/>
</dbReference>
<dbReference type="PANTHER" id="PTHR10909:SF250">
    <property type="entry name" value="PEROXISOMAL ACYL-COENZYME A OXIDASE 1"/>
    <property type="match status" value="1"/>
</dbReference>
<name>A0ABQ7H3X1_DUNSA</name>
<evidence type="ECO:0000256" key="1">
    <source>
        <dbReference type="ARBA" id="ARBA00022630"/>
    </source>
</evidence>
<organism evidence="5 6">
    <name type="scientific">Dunaliella salina</name>
    <name type="common">Green alga</name>
    <name type="synonym">Protococcus salinus</name>
    <dbReference type="NCBI Taxonomy" id="3046"/>
    <lineage>
        <taxon>Eukaryota</taxon>
        <taxon>Viridiplantae</taxon>
        <taxon>Chlorophyta</taxon>
        <taxon>core chlorophytes</taxon>
        <taxon>Chlorophyceae</taxon>
        <taxon>CS clade</taxon>
        <taxon>Chlamydomonadales</taxon>
        <taxon>Dunaliellaceae</taxon>
        <taxon>Dunaliella</taxon>
    </lineage>
</organism>
<dbReference type="InterPro" id="IPR012258">
    <property type="entry name" value="Acyl-CoA_oxidase"/>
</dbReference>
<dbReference type="InterPro" id="IPR029320">
    <property type="entry name" value="Acyl-CoA_ox_N"/>
</dbReference>
<gene>
    <name evidence="5" type="ORF">DUNSADRAFT_12480</name>
</gene>
<dbReference type="Gene3D" id="1.10.540.10">
    <property type="entry name" value="Acyl-CoA dehydrogenase/oxidase, N-terminal domain"/>
    <property type="match status" value="1"/>
</dbReference>
<dbReference type="Gene3D" id="2.40.110.10">
    <property type="entry name" value="Butyryl-CoA Dehydrogenase, subunit A, domain 2"/>
    <property type="match status" value="1"/>
</dbReference>
<evidence type="ECO:0000313" key="6">
    <source>
        <dbReference type="Proteomes" id="UP000815325"/>
    </source>
</evidence>
<dbReference type="Gene3D" id="1.20.140.10">
    <property type="entry name" value="Butyryl-CoA Dehydrogenase, subunit A, domain 3"/>
    <property type="match status" value="1"/>
</dbReference>
<dbReference type="PANTHER" id="PTHR10909">
    <property type="entry name" value="ELECTRON TRANSPORT OXIDOREDUCTASE"/>
    <property type="match status" value="1"/>
</dbReference>
<dbReference type="Pfam" id="PF14749">
    <property type="entry name" value="Acyl-CoA_ox_N"/>
    <property type="match status" value="1"/>
</dbReference>
<feature type="domain" description="Acyl-CoA oxidase/dehydrogenase middle" evidence="2">
    <location>
        <begin position="158"/>
        <end position="265"/>
    </location>
</feature>
<dbReference type="Pfam" id="PF02770">
    <property type="entry name" value="Acyl-CoA_dh_M"/>
    <property type="match status" value="1"/>
</dbReference>
<feature type="domain" description="Acyl-coenzyme A oxidase N-terminal" evidence="3">
    <location>
        <begin position="43"/>
        <end position="155"/>
    </location>
</feature>
<protein>
    <submittedName>
        <fullName evidence="5">Acyl-CoA dehydrogenase/oxidase</fullName>
    </submittedName>
</protein>
<dbReference type="InterPro" id="IPR006091">
    <property type="entry name" value="Acyl-CoA_Oxase/DH_mid-dom"/>
</dbReference>
<dbReference type="InterPro" id="IPR009100">
    <property type="entry name" value="AcylCoA_DH/oxidase_NM_dom_sf"/>
</dbReference>
<proteinExistence type="predicted"/>
<evidence type="ECO:0000313" key="5">
    <source>
        <dbReference type="EMBL" id="KAF5841552.1"/>
    </source>
</evidence>
<comment type="caution">
    <text evidence="5">The sequence shown here is derived from an EMBL/GenBank/DDBJ whole genome shotgun (WGS) entry which is preliminary data.</text>
</comment>
<keyword evidence="1" id="KW-0285">Flavoprotein</keyword>
<feature type="domain" description="Acyl-CoA oxidase C-alpha1" evidence="4">
    <location>
        <begin position="299"/>
        <end position="455"/>
    </location>
</feature>
<dbReference type="SUPFAM" id="SSF56645">
    <property type="entry name" value="Acyl-CoA dehydrogenase NM domain-like"/>
    <property type="match status" value="1"/>
</dbReference>
<dbReference type="InterPro" id="IPR055060">
    <property type="entry name" value="ACOX_C_alpha1"/>
</dbReference>